<feature type="region of interest" description="Disordered" evidence="6">
    <location>
        <begin position="410"/>
        <end position="460"/>
    </location>
</feature>
<evidence type="ECO:0000256" key="2">
    <source>
        <dbReference type="ARBA" id="ARBA00022618"/>
    </source>
</evidence>
<dbReference type="GO" id="GO:0007076">
    <property type="term" value="P:mitotic chromosome condensation"/>
    <property type="evidence" value="ECO:0007669"/>
    <property type="project" value="InterPro"/>
</dbReference>
<sequence length="827" mass="93873">MAFILKSFYDTLKQTAEKFFDSISPGLSRILKELIENDSSSLICDRKLEETSTEKVMEKVKSLLFFPDSVRDALSAFVKLFYLGRFDNISREQPKAELVASLLTELRAQFLNVPKEVIGVCDENANVVPSSQTDLSEESHLIARRQRHLEVVEADEEDGILAMKALSALAIGNAITMREHFREFQKYIRGSNTALACEALRALSHFYPIVPSDKTAENLETYRLRAFDSLFADVEKLLFQLLLSDEGSDAATHWYNGVRNAVHLVFGLSSEVDYLISRITGKAFWYAKRSADVVLAYADSEGEQETAISYRKRREYLYRKWQQTTERTLMLVGEVIEALIVHITGSFPREMKKVADMNEILRQSSDDPEENYGGFDENRSEIETDFAYESGLFNLRPTHDEDIEIVATIFPDGGAVEPKREPSSEVEPSDDAVQRNTERTASSTSVSDEEKQQENPSTVDDLIRTHLNRLMESSLLKPYTSLGICLTFVVSYMRNSKYPKPIRDAAVRTFSTFLLISPAVAERGAPFLFAVLSSDPDPHIREYLLTSAVDLLHRFPSMMESCALFLYRMASDEDVSVRLTTVLWLTRLLCNDMIKPRGSLSDVALCMITRESRETNRSSGRELAAAANKLFKELSKKGNLLLNVLPDIICRLARYGKEVSMAEFQTLVRRLLEMVGDKPHDIMVEKMCQRFDICSSEEAIKDNEKIAEYFSFFISQLTLSEKSLPKMHSFLPQFAPLLNNDVFFNDLISVIQSFLDSEPNAIARESADDLLRKVNFLHRKSLNEEERKNFLKSIGSADHENAAKGADDEEVAFTFDKCDQPVEYENS</sequence>
<dbReference type="EMBL" id="KN551940">
    <property type="protein sequence ID" value="KHJ91591.1"/>
    <property type="molecule type" value="Genomic_DNA"/>
</dbReference>
<dbReference type="GO" id="GO:0000779">
    <property type="term" value="C:condensed chromosome, centromeric region"/>
    <property type="evidence" value="ECO:0007669"/>
    <property type="project" value="TreeGrafter"/>
</dbReference>
<evidence type="ECO:0000313" key="8">
    <source>
        <dbReference type="EMBL" id="KHJ91591.1"/>
    </source>
</evidence>
<evidence type="ECO:0000256" key="4">
    <source>
        <dbReference type="ARBA" id="ARBA00023242"/>
    </source>
</evidence>
<dbReference type="GO" id="GO:0042393">
    <property type="term" value="F:histone binding"/>
    <property type="evidence" value="ECO:0007669"/>
    <property type="project" value="TreeGrafter"/>
</dbReference>
<keyword evidence="2" id="KW-0132">Cell division</keyword>
<evidence type="ECO:0000256" key="5">
    <source>
        <dbReference type="ARBA" id="ARBA00023306"/>
    </source>
</evidence>
<dbReference type="InterPro" id="IPR016024">
    <property type="entry name" value="ARM-type_fold"/>
</dbReference>
<keyword evidence="5" id="KW-0131">Cell cycle</keyword>
<dbReference type="InterPro" id="IPR032682">
    <property type="entry name" value="Cnd1_C"/>
</dbReference>
<dbReference type="InterPro" id="IPR026971">
    <property type="entry name" value="CND1/NCAPD3"/>
</dbReference>
<keyword evidence="9" id="KW-1185">Reference proteome</keyword>
<dbReference type="AlphaFoldDB" id="A0A0B1T632"/>
<accession>A0A0B1T632</accession>
<keyword evidence="4" id="KW-0539">Nucleus</keyword>
<name>A0A0B1T632_OESDE</name>
<evidence type="ECO:0000256" key="3">
    <source>
        <dbReference type="ARBA" id="ARBA00022776"/>
    </source>
</evidence>
<protein>
    <recommendedName>
        <fullName evidence="7">Condensin complex subunit 1 C-terminal domain-containing protein</fullName>
    </recommendedName>
</protein>
<dbReference type="SUPFAM" id="SSF48371">
    <property type="entry name" value="ARM repeat"/>
    <property type="match status" value="1"/>
</dbReference>
<evidence type="ECO:0000256" key="6">
    <source>
        <dbReference type="SAM" id="MobiDB-lite"/>
    </source>
</evidence>
<dbReference type="GO" id="GO:0000796">
    <property type="term" value="C:condensin complex"/>
    <property type="evidence" value="ECO:0007669"/>
    <property type="project" value="TreeGrafter"/>
</dbReference>
<dbReference type="Proteomes" id="UP000053660">
    <property type="component" value="Unassembled WGS sequence"/>
</dbReference>
<dbReference type="GO" id="GO:0051301">
    <property type="term" value="P:cell division"/>
    <property type="evidence" value="ECO:0007669"/>
    <property type="project" value="UniProtKB-KW"/>
</dbReference>
<feature type="domain" description="Condensin complex subunit 1 C-terminal" evidence="7">
    <location>
        <begin position="548"/>
        <end position="701"/>
    </location>
</feature>
<evidence type="ECO:0000259" key="7">
    <source>
        <dbReference type="Pfam" id="PF12717"/>
    </source>
</evidence>
<evidence type="ECO:0000256" key="1">
    <source>
        <dbReference type="ARBA" id="ARBA00004123"/>
    </source>
</evidence>
<reference evidence="8 9" key="1">
    <citation type="submission" date="2014-03" db="EMBL/GenBank/DDBJ databases">
        <title>Draft genome of the hookworm Oesophagostomum dentatum.</title>
        <authorList>
            <person name="Mitreva M."/>
        </authorList>
    </citation>
    <scope>NUCLEOTIDE SEQUENCE [LARGE SCALE GENOMIC DNA]</scope>
    <source>
        <strain evidence="8 9">OD-Hann</strain>
    </source>
</reference>
<dbReference type="PANTHER" id="PTHR14222">
    <property type="entry name" value="CONDENSIN"/>
    <property type="match status" value="1"/>
</dbReference>
<evidence type="ECO:0000313" key="9">
    <source>
        <dbReference type="Proteomes" id="UP000053660"/>
    </source>
</evidence>
<keyword evidence="3" id="KW-0498">Mitosis</keyword>
<gene>
    <name evidence="8" type="ORF">OESDEN_08543</name>
</gene>
<dbReference type="PANTHER" id="PTHR14222:SF2">
    <property type="entry name" value="CONDENSIN COMPLEX SUBUNIT 1"/>
    <property type="match status" value="1"/>
</dbReference>
<organism evidence="8 9">
    <name type="scientific">Oesophagostomum dentatum</name>
    <name type="common">Nodular worm</name>
    <dbReference type="NCBI Taxonomy" id="61180"/>
    <lineage>
        <taxon>Eukaryota</taxon>
        <taxon>Metazoa</taxon>
        <taxon>Ecdysozoa</taxon>
        <taxon>Nematoda</taxon>
        <taxon>Chromadorea</taxon>
        <taxon>Rhabditida</taxon>
        <taxon>Rhabditina</taxon>
        <taxon>Rhabditomorpha</taxon>
        <taxon>Strongyloidea</taxon>
        <taxon>Strongylidae</taxon>
        <taxon>Oesophagostomum</taxon>
    </lineage>
</organism>
<dbReference type="GO" id="GO:0010032">
    <property type="term" value="P:meiotic chromosome condensation"/>
    <property type="evidence" value="ECO:0007669"/>
    <property type="project" value="TreeGrafter"/>
</dbReference>
<comment type="subcellular location">
    <subcellularLocation>
        <location evidence="1">Nucleus</location>
    </subcellularLocation>
</comment>
<dbReference type="OrthoDB" id="5863755at2759"/>
<dbReference type="GO" id="GO:0005634">
    <property type="term" value="C:nucleus"/>
    <property type="evidence" value="ECO:0007669"/>
    <property type="project" value="UniProtKB-SubCell"/>
</dbReference>
<proteinExistence type="predicted"/>
<dbReference type="Pfam" id="PF12717">
    <property type="entry name" value="Cnd1"/>
    <property type="match status" value="1"/>
</dbReference>